<keyword evidence="4" id="KW-1185">Reference proteome</keyword>
<sequence>MSNANQTIPLSTSYLLDICDYRANYLGCDAERTQMFATIDLIMIIMAVGSIFGYLGILIRNFIARAVNDNKKKWNSADNLCIFCCLANVLRIAELANVRSVAFKDKSLLTDLWIQQYLQITVLMDLLYYSMGAVASSVFMVGVAGAATGLNIYSDIKIGERVISPEKILKLWRIVIMIISLSFTICWATIGATKGPEEYAKYRRGIYGLNMAAIVFIALPVILYFGNNVLRILSETNSSRDMSEGTSQTNVQHSDVNSKHKSKVPESVSKHNLAGELNRENRESKTPSYFKRTEVTPSPSASDLKKLQTKKIKISAKDRKIGNFRMAINTVIWLLYVAVVFNHILLFMGFEMDYFLNNTTAAAILKTISDLTVWVSCSFMLIYLYRVG</sequence>
<feature type="transmembrane region" description="Helical" evidence="2">
    <location>
        <begin position="171"/>
        <end position="193"/>
    </location>
</feature>
<name>A0AAD5Y701_9FUNG</name>
<dbReference type="AlphaFoldDB" id="A0AAD5Y701"/>
<accession>A0AAD5Y701</accession>
<keyword evidence="2" id="KW-0472">Membrane</keyword>
<feature type="transmembrane region" description="Helical" evidence="2">
    <location>
        <begin position="126"/>
        <end position="150"/>
    </location>
</feature>
<gene>
    <name evidence="3" type="ORF">HK103_006109</name>
</gene>
<dbReference type="Proteomes" id="UP001210925">
    <property type="component" value="Unassembled WGS sequence"/>
</dbReference>
<evidence type="ECO:0000313" key="3">
    <source>
        <dbReference type="EMBL" id="KAJ3255742.1"/>
    </source>
</evidence>
<feature type="transmembrane region" description="Helical" evidence="2">
    <location>
        <begin position="41"/>
        <end position="59"/>
    </location>
</feature>
<dbReference type="EMBL" id="JADGKB010000061">
    <property type="protein sequence ID" value="KAJ3255742.1"/>
    <property type="molecule type" value="Genomic_DNA"/>
</dbReference>
<evidence type="ECO:0000256" key="2">
    <source>
        <dbReference type="SAM" id="Phobius"/>
    </source>
</evidence>
<comment type="caution">
    <text evidence="3">The sequence shown here is derived from an EMBL/GenBank/DDBJ whole genome shotgun (WGS) entry which is preliminary data.</text>
</comment>
<proteinExistence type="predicted"/>
<feature type="compositionally biased region" description="Polar residues" evidence="1">
    <location>
        <begin position="239"/>
        <end position="255"/>
    </location>
</feature>
<feature type="transmembrane region" description="Helical" evidence="2">
    <location>
        <begin position="205"/>
        <end position="225"/>
    </location>
</feature>
<protein>
    <submittedName>
        <fullName evidence="3">Uncharacterized protein</fullName>
    </submittedName>
</protein>
<evidence type="ECO:0000256" key="1">
    <source>
        <dbReference type="SAM" id="MobiDB-lite"/>
    </source>
</evidence>
<organism evidence="3 4">
    <name type="scientific">Boothiomyces macroporosus</name>
    <dbReference type="NCBI Taxonomy" id="261099"/>
    <lineage>
        <taxon>Eukaryota</taxon>
        <taxon>Fungi</taxon>
        <taxon>Fungi incertae sedis</taxon>
        <taxon>Chytridiomycota</taxon>
        <taxon>Chytridiomycota incertae sedis</taxon>
        <taxon>Chytridiomycetes</taxon>
        <taxon>Rhizophydiales</taxon>
        <taxon>Terramycetaceae</taxon>
        <taxon>Boothiomyces</taxon>
    </lineage>
</organism>
<keyword evidence="2" id="KW-1133">Transmembrane helix</keyword>
<evidence type="ECO:0000313" key="4">
    <source>
        <dbReference type="Proteomes" id="UP001210925"/>
    </source>
</evidence>
<feature type="transmembrane region" description="Helical" evidence="2">
    <location>
        <begin position="80"/>
        <end position="98"/>
    </location>
</feature>
<feature type="transmembrane region" description="Helical" evidence="2">
    <location>
        <begin position="327"/>
        <end position="350"/>
    </location>
</feature>
<reference evidence="3" key="1">
    <citation type="submission" date="2020-05" db="EMBL/GenBank/DDBJ databases">
        <title>Phylogenomic resolution of chytrid fungi.</title>
        <authorList>
            <person name="Stajich J.E."/>
            <person name="Amses K."/>
            <person name="Simmons R."/>
            <person name="Seto K."/>
            <person name="Myers J."/>
            <person name="Bonds A."/>
            <person name="Quandt C.A."/>
            <person name="Barry K."/>
            <person name="Liu P."/>
            <person name="Grigoriev I."/>
            <person name="Longcore J.E."/>
            <person name="James T.Y."/>
        </authorList>
    </citation>
    <scope>NUCLEOTIDE SEQUENCE</scope>
    <source>
        <strain evidence="3">PLAUS21</strain>
    </source>
</reference>
<feature type="transmembrane region" description="Helical" evidence="2">
    <location>
        <begin position="362"/>
        <end position="385"/>
    </location>
</feature>
<feature type="region of interest" description="Disordered" evidence="1">
    <location>
        <begin position="239"/>
        <end position="301"/>
    </location>
</feature>
<keyword evidence="2" id="KW-0812">Transmembrane</keyword>